<feature type="binding site" description="axial binding residue" evidence="8">
    <location>
        <position position="231"/>
    </location>
    <ligand>
        <name>heme</name>
        <dbReference type="ChEBI" id="CHEBI:30413"/>
    </ligand>
    <ligandPart>
        <name>Fe</name>
        <dbReference type="ChEBI" id="CHEBI:18248"/>
    </ligandPart>
</feature>
<evidence type="ECO:0000256" key="7">
    <source>
        <dbReference type="ARBA" id="ARBA00023033"/>
    </source>
</evidence>
<dbReference type="GeneID" id="63687785"/>
<evidence type="ECO:0000256" key="4">
    <source>
        <dbReference type="ARBA" id="ARBA00022617"/>
    </source>
</evidence>
<dbReference type="RefSeq" id="XP_040628708.1">
    <property type="nucleotide sequence ID" value="XM_040772723.1"/>
</dbReference>
<evidence type="ECO:0000256" key="3">
    <source>
        <dbReference type="ARBA" id="ARBA00010617"/>
    </source>
</evidence>
<comment type="cofactor">
    <cofactor evidence="1 8">
        <name>heme</name>
        <dbReference type="ChEBI" id="CHEBI:30413"/>
    </cofactor>
</comment>
<keyword evidence="10" id="KW-1185">Reference proteome</keyword>
<dbReference type="SUPFAM" id="SSF48264">
    <property type="entry name" value="Cytochrome P450"/>
    <property type="match status" value="1"/>
</dbReference>
<evidence type="ECO:0000313" key="9">
    <source>
        <dbReference type="EMBL" id="EJU01811.1"/>
    </source>
</evidence>
<dbReference type="HOGENOM" id="CLU_001570_5_11_1"/>
<dbReference type="InterPro" id="IPR050121">
    <property type="entry name" value="Cytochrome_P450_monoxygenase"/>
</dbReference>
<dbReference type="GO" id="GO:0004497">
    <property type="term" value="F:monooxygenase activity"/>
    <property type="evidence" value="ECO:0007669"/>
    <property type="project" value="UniProtKB-KW"/>
</dbReference>
<dbReference type="Gene3D" id="1.10.630.10">
    <property type="entry name" value="Cytochrome P450"/>
    <property type="match status" value="1"/>
</dbReference>
<dbReference type="InterPro" id="IPR002401">
    <property type="entry name" value="Cyt_P450_E_grp-I"/>
</dbReference>
<dbReference type="STRING" id="1858805.M5FVH5"/>
<dbReference type="InterPro" id="IPR001128">
    <property type="entry name" value="Cyt_P450"/>
</dbReference>
<dbReference type="EMBL" id="JH795863">
    <property type="protein sequence ID" value="EJU01811.1"/>
    <property type="molecule type" value="Genomic_DNA"/>
</dbReference>
<comment type="pathway">
    <text evidence="2">Secondary metabolite biosynthesis.</text>
</comment>
<organism evidence="9 10">
    <name type="scientific">Dacryopinax primogenitus (strain DJM 731)</name>
    <name type="common">Brown rot fungus</name>
    <dbReference type="NCBI Taxonomy" id="1858805"/>
    <lineage>
        <taxon>Eukaryota</taxon>
        <taxon>Fungi</taxon>
        <taxon>Dikarya</taxon>
        <taxon>Basidiomycota</taxon>
        <taxon>Agaricomycotina</taxon>
        <taxon>Dacrymycetes</taxon>
        <taxon>Dacrymycetales</taxon>
        <taxon>Dacrymycetaceae</taxon>
        <taxon>Dacryopinax</taxon>
    </lineage>
</organism>
<evidence type="ECO:0000256" key="5">
    <source>
        <dbReference type="ARBA" id="ARBA00023002"/>
    </source>
</evidence>
<dbReference type="Pfam" id="PF00067">
    <property type="entry name" value="p450"/>
    <property type="match status" value="1"/>
</dbReference>
<reference evidence="9 10" key="1">
    <citation type="journal article" date="2012" name="Science">
        <title>The Paleozoic origin of enzymatic lignin decomposition reconstructed from 31 fungal genomes.</title>
        <authorList>
            <person name="Floudas D."/>
            <person name="Binder M."/>
            <person name="Riley R."/>
            <person name="Barry K."/>
            <person name="Blanchette R.A."/>
            <person name="Henrissat B."/>
            <person name="Martinez A.T."/>
            <person name="Otillar R."/>
            <person name="Spatafora J.W."/>
            <person name="Yadav J.S."/>
            <person name="Aerts A."/>
            <person name="Benoit I."/>
            <person name="Boyd A."/>
            <person name="Carlson A."/>
            <person name="Copeland A."/>
            <person name="Coutinho P.M."/>
            <person name="de Vries R.P."/>
            <person name="Ferreira P."/>
            <person name="Findley K."/>
            <person name="Foster B."/>
            <person name="Gaskell J."/>
            <person name="Glotzer D."/>
            <person name="Gorecki P."/>
            <person name="Heitman J."/>
            <person name="Hesse C."/>
            <person name="Hori C."/>
            <person name="Igarashi K."/>
            <person name="Jurgens J.A."/>
            <person name="Kallen N."/>
            <person name="Kersten P."/>
            <person name="Kohler A."/>
            <person name="Kuees U."/>
            <person name="Kumar T.K.A."/>
            <person name="Kuo A."/>
            <person name="LaButti K."/>
            <person name="Larrondo L.F."/>
            <person name="Lindquist E."/>
            <person name="Ling A."/>
            <person name="Lombard V."/>
            <person name="Lucas S."/>
            <person name="Lundell T."/>
            <person name="Martin R."/>
            <person name="McLaughlin D.J."/>
            <person name="Morgenstern I."/>
            <person name="Morin E."/>
            <person name="Murat C."/>
            <person name="Nagy L.G."/>
            <person name="Nolan M."/>
            <person name="Ohm R.A."/>
            <person name="Patyshakuliyeva A."/>
            <person name="Rokas A."/>
            <person name="Ruiz-Duenas F.J."/>
            <person name="Sabat G."/>
            <person name="Salamov A."/>
            <person name="Samejima M."/>
            <person name="Schmutz J."/>
            <person name="Slot J.C."/>
            <person name="St John F."/>
            <person name="Stenlid J."/>
            <person name="Sun H."/>
            <person name="Sun S."/>
            <person name="Syed K."/>
            <person name="Tsang A."/>
            <person name="Wiebenga A."/>
            <person name="Young D."/>
            <person name="Pisabarro A."/>
            <person name="Eastwood D.C."/>
            <person name="Martin F."/>
            <person name="Cullen D."/>
            <person name="Grigoriev I.V."/>
            <person name="Hibbett D.S."/>
        </authorList>
    </citation>
    <scope>NUCLEOTIDE SEQUENCE [LARGE SCALE GENOMIC DNA]</scope>
    <source>
        <strain evidence="9 10">DJM-731 SS1</strain>
    </source>
</reference>
<gene>
    <name evidence="9" type="ORF">DACRYDRAFT_22195</name>
</gene>
<dbReference type="PANTHER" id="PTHR24305:SF166">
    <property type="entry name" value="CYTOCHROME P450 12A4, MITOCHONDRIAL-RELATED"/>
    <property type="match status" value="1"/>
</dbReference>
<dbReference type="Proteomes" id="UP000030653">
    <property type="component" value="Unassembled WGS sequence"/>
</dbReference>
<dbReference type="PANTHER" id="PTHR24305">
    <property type="entry name" value="CYTOCHROME P450"/>
    <property type="match status" value="1"/>
</dbReference>
<dbReference type="OrthoDB" id="1470350at2759"/>
<evidence type="ECO:0000256" key="2">
    <source>
        <dbReference type="ARBA" id="ARBA00005179"/>
    </source>
</evidence>
<dbReference type="PRINTS" id="PR00463">
    <property type="entry name" value="EP450I"/>
</dbReference>
<dbReference type="InterPro" id="IPR036396">
    <property type="entry name" value="Cyt_P450_sf"/>
</dbReference>
<evidence type="ECO:0000256" key="8">
    <source>
        <dbReference type="PIRSR" id="PIRSR602401-1"/>
    </source>
</evidence>
<keyword evidence="6 8" id="KW-0408">Iron</keyword>
<name>M5FVH5_DACPD</name>
<dbReference type="PRINTS" id="PR00385">
    <property type="entry name" value="P450"/>
</dbReference>
<dbReference type="GO" id="GO:0005506">
    <property type="term" value="F:iron ion binding"/>
    <property type="evidence" value="ECO:0007669"/>
    <property type="project" value="InterPro"/>
</dbReference>
<protein>
    <submittedName>
        <fullName evidence="9">Cytochrome P450</fullName>
    </submittedName>
</protein>
<dbReference type="OMA" id="VMRKCQE"/>
<evidence type="ECO:0000256" key="6">
    <source>
        <dbReference type="ARBA" id="ARBA00023004"/>
    </source>
</evidence>
<keyword evidence="5" id="KW-0560">Oxidoreductase</keyword>
<evidence type="ECO:0000313" key="10">
    <source>
        <dbReference type="Proteomes" id="UP000030653"/>
    </source>
</evidence>
<keyword evidence="7" id="KW-0503">Monooxygenase</keyword>
<accession>M5FVH5</accession>
<proteinExistence type="inferred from homology"/>
<dbReference type="GO" id="GO:0016705">
    <property type="term" value="F:oxidoreductase activity, acting on paired donors, with incorporation or reduction of molecular oxygen"/>
    <property type="evidence" value="ECO:0007669"/>
    <property type="project" value="InterPro"/>
</dbReference>
<dbReference type="GO" id="GO:0020037">
    <property type="term" value="F:heme binding"/>
    <property type="evidence" value="ECO:0007669"/>
    <property type="project" value="InterPro"/>
</dbReference>
<comment type="similarity">
    <text evidence="3">Belongs to the cytochrome P450 family.</text>
</comment>
<dbReference type="AlphaFoldDB" id="M5FVH5"/>
<keyword evidence="4 8" id="KW-0349">Heme</keyword>
<evidence type="ECO:0000256" key="1">
    <source>
        <dbReference type="ARBA" id="ARBA00001971"/>
    </source>
</evidence>
<keyword evidence="8" id="KW-0479">Metal-binding</keyword>
<sequence>MRASQATTRRIGMQLVREKKAAVMQEMERKGDVEKSKIVGRDLLSTLIRANMAADLAPAHRMRDEEVLAQISTFIIAGHETTASGVTWALYSLAQNPEIQEKLRAELSQVSEEAPSMDEVNALPYLDMVVKESLRFHSPVHGTMRVAATDDEIPLAQPVIDEYGKSHDTIKVQAGDYIGVDVILMNKSKALWGEDADKFRPERWEEDLNGANDIPGVYSHLMSFIGGPRACIGYRFSIIEAKALLFVLLRSFEFAPVPGQEIGIKNVIVARPFVKGQEKSLALPMIIKKVTRS</sequence>